<dbReference type="RefSeq" id="XP_034013067.1">
    <property type="nucleotide sequence ID" value="XM_034154764.1"/>
</dbReference>
<dbReference type="Pfam" id="PF13762">
    <property type="entry name" value="MNE1"/>
    <property type="match status" value="1"/>
</dbReference>
<dbReference type="Proteomes" id="UP000449547">
    <property type="component" value="Unassembled WGS sequence"/>
</dbReference>
<sequence length="577" mass="65765">MKASRRLYSWQMRIPSLLSERDVKGAFRVAQRVKATGEKPLYSTYLSLLQGIDQPYQGSTAAKLFCEVEDEPSMCSNSKSSKGKAIWMAFLNAIKSSGDLSHVMVVGPSMSVSHCLAKLHILLNNDCLNQALDMWWSSPTYDSAIISKFIARLLTVENTSELHCLLNHLKDKNHRLQAHQWTSILELGLRKCHYGLVKLWFDNYLGPGEAITTSTMVLQGFKAPDMTDGMLERILQCFSLHGDVESVIRVVETYFIHKQAKGELGLTTHVRSYIIGAYCYHKEEKSFKSVMNAIVTLSGGNTHLTYRDVFQHLSHKFHHYREVSDNVALSKIHERMATDTIRFSCEEPVWKKGSNTVRGNALNNMAVLESVTMEIFTYMKDKDIKAIRIILNCLLLHLAEYQNFSAIVKVLSVLHQMNSNFIDWLDIDSWDIMYMSAGNSGAKLCCLALSKVSPGPLSSKQLENCLISSLRGEILQGLQFWIYQYLSVYQVNDRLQDIIANIASESKFDDEGTNALFRCIKKGDVPHNLDDFWTANNLNKDECRVGLIDDSNNPRKYFAEYDKRDYESLHFIFNRHL</sequence>
<name>A0A642UXV6_DIURU</name>
<dbReference type="EMBL" id="SWFT01000065">
    <property type="protein sequence ID" value="KAA8903922.1"/>
    <property type="molecule type" value="Genomic_DNA"/>
</dbReference>
<gene>
    <name evidence="1" type="ORF">DIURU_002144</name>
</gene>
<reference evidence="1 2" key="1">
    <citation type="submission" date="2019-07" db="EMBL/GenBank/DDBJ databases">
        <title>Genome assembly of two rare yeast pathogens: Diutina rugosa and Trichomonascus ciferrii.</title>
        <authorList>
            <person name="Mixao V."/>
            <person name="Saus E."/>
            <person name="Hansen A."/>
            <person name="Lass-Flor C."/>
            <person name="Gabaldon T."/>
        </authorList>
    </citation>
    <scope>NUCLEOTIDE SEQUENCE [LARGE SCALE GENOMIC DNA]</scope>
    <source>
        <strain evidence="1 2">CBS 613</strain>
    </source>
</reference>
<dbReference type="GO" id="GO:1990904">
    <property type="term" value="C:ribonucleoprotein complex"/>
    <property type="evidence" value="ECO:0007669"/>
    <property type="project" value="InterPro"/>
</dbReference>
<keyword evidence="2" id="KW-1185">Reference proteome</keyword>
<organism evidence="1 2">
    <name type="scientific">Diutina rugosa</name>
    <name type="common">Yeast</name>
    <name type="synonym">Candida rugosa</name>
    <dbReference type="NCBI Taxonomy" id="5481"/>
    <lineage>
        <taxon>Eukaryota</taxon>
        <taxon>Fungi</taxon>
        <taxon>Dikarya</taxon>
        <taxon>Ascomycota</taxon>
        <taxon>Saccharomycotina</taxon>
        <taxon>Pichiomycetes</taxon>
        <taxon>Debaryomycetaceae</taxon>
        <taxon>Diutina</taxon>
    </lineage>
</organism>
<dbReference type="GO" id="GO:0000372">
    <property type="term" value="P:Group I intron splicing"/>
    <property type="evidence" value="ECO:0007669"/>
    <property type="project" value="InterPro"/>
</dbReference>
<proteinExistence type="predicted"/>
<dbReference type="GeneID" id="54780795"/>
<dbReference type="InterPro" id="IPR025694">
    <property type="entry name" value="MNE1"/>
</dbReference>
<evidence type="ECO:0000313" key="2">
    <source>
        <dbReference type="Proteomes" id="UP000449547"/>
    </source>
</evidence>
<dbReference type="AlphaFoldDB" id="A0A642UXV6"/>
<protein>
    <submittedName>
        <fullName evidence="1">Uncharacterized protein</fullName>
    </submittedName>
</protein>
<accession>A0A642UXV6</accession>
<evidence type="ECO:0000313" key="1">
    <source>
        <dbReference type="EMBL" id="KAA8903922.1"/>
    </source>
</evidence>
<comment type="caution">
    <text evidence="1">The sequence shown here is derived from an EMBL/GenBank/DDBJ whole genome shotgun (WGS) entry which is preliminary data.</text>
</comment>
<dbReference type="VEuPathDB" id="FungiDB:DIURU_002144"/>
<dbReference type="OrthoDB" id="4083723at2759"/>